<evidence type="ECO:0000256" key="1">
    <source>
        <dbReference type="ARBA" id="ARBA00022801"/>
    </source>
</evidence>
<dbReference type="PROSITE" id="PS00893">
    <property type="entry name" value="NUDIX_BOX"/>
    <property type="match status" value="1"/>
</dbReference>
<dbReference type="Proteomes" id="UP000551878">
    <property type="component" value="Unassembled WGS sequence"/>
</dbReference>
<feature type="domain" description="Nudix hydrolase" evidence="2">
    <location>
        <begin position="14"/>
        <end position="150"/>
    </location>
</feature>
<dbReference type="Pfam" id="PF00293">
    <property type="entry name" value="NUDIX"/>
    <property type="match status" value="1"/>
</dbReference>
<dbReference type="InterPro" id="IPR000086">
    <property type="entry name" value="NUDIX_hydrolase_dom"/>
</dbReference>
<dbReference type="EMBL" id="JACHHB010000003">
    <property type="protein sequence ID" value="MBB5172827.1"/>
    <property type="molecule type" value="Genomic_DNA"/>
</dbReference>
<comment type="caution">
    <text evidence="3">The sequence shown here is derived from an EMBL/GenBank/DDBJ whole genome shotgun (WGS) entry which is preliminary data.</text>
</comment>
<dbReference type="SUPFAM" id="SSF55811">
    <property type="entry name" value="Nudix"/>
    <property type="match status" value="1"/>
</dbReference>
<gene>
    <name evidence="3" type="ORF">HNQ41_000971</name>
</gene>
<dbReference type="InterPro" id="IPR014078">
    <property type="entry name" value="Nudix_YtkD"/>
</dbReference>
<dbReference type="Gene3D" id="3.90.79.10">
    <property type="entry name" value="Nucleoside Triphosphate Pyrophosphohydrolase"/>
    <property type="match status" value="1"/>
</dbReference>
<accession>A0A840QN93</accession>
<dbReference type="AlphaFoldDB" id="A0A840QN93"/>
<dbReference type="PROSITE" id="PS51462">
    <property type="entry name" value="NUDIX"/>
    <property type="match status" value="1"/>
</dbReference>
<proteinExistence type="predicted"/>
<dbReference type="RefSeq" id="WP_184663278.1">
    <property type="nucleotide sequence ID" value="NZ_JACHHB010000003.1"/>
</dbReference>
<dbReference type="EC" id="3.6.1.55" evidence="3"/>
<dbReference type="CDD" id="cd04665">
    <property type="entry name" value="NUDIX_RppH"/>
    <property type="match status" value="1"/>
</dbReference>
<evidence type="ECO:0000259" key="2">
    <source>
        <dbReference type="PROSITE" id="PS51462"/>
    </source>
</evidence>
<keyword evidence="1 3" id="KW-0378">Hydrolase</keyword>
<dbReference type="GO" id="GO:0035539">
    <property type="term" value="F:8-oxo-7,8-dihydrodeoxyguanosine triphosphate pyrophosphatase activity"/>
    <property type="evidence" value="ECO:0007669"/>
    <property type="project" value="UniProtKB-EC"/>
</dbReference>
<keyword evidence="4" id="KW-1185">Reference proteome</keyword>
<dbReference type="InterPro" id="IPR020084">
    <property type="entry name" value="NUDIX_hydrolase_CS"/>
</dbReference>
<dbReference type="NCBIfam" id="TIGR02705">
    <property type="entry name" value="nudix_YtkD"/>
    <property type="match status" value="1"/>
</dbReference>
<sequence>MKDLYTFKDYYGNLVRLSFDDHPFSSHPKHVWVICRFKNNWLLTEHLSRGLEFPGGKVEEGEKPIEAAEREVFEETGGIVEQLVYIGQYQVYGKSECVVKNIYFANIGELIDKNHYYETKGPRLLQGIPKDVKNNRAFSFIMKDDVLNKSIERLTDEVQFEL</sequence>
<dbReference type="InterPro" id="IPR015797">
    <property type="entry name" value="NUDIX_hydrolase-like_dom_sf"/>
</dbReference>
<evidence type="ECO:0000313" key="3">
    <source>
        <dbReference type="EMBL" id="MBB5172827.1"/>
    </source>
</evidence>
<name>A0A840QN93_9BACI</name>
<protein>
    <submittedName>
        <fullName evidence="3">8-oxo-dGTP diphosphatase</fullName>
        <ecNumber evidence="3">3.6.1.55</ecNumber>
    </submittedName>
</protein>
<evidence type="ECO:0000313" key="4">
    <source>
        <dbReference type="Proteomes" id="UP000551878"/>
    </source>
</evidence>
<reference evidence="3 4" key="1">
    <citation type="submission" date="2020-08" db="EMBL/GenBank/DDBJ databases">
        <title>Genomic Encyclopedia of Type Strains, Phase IV (KMG-IV): sequencing the most valuable type-strain genomes for metagenomic binning, comparative biology and taxonomic classification.</title>
        <authorList>
            <person name="Goeker M."/>
        </authorList>
    </citation>
    <scope>NUCLEOTIDE SEQUENCE [LARGE SCALE GENOMIC DNA]</scope>
    <source>
        <strain evidence="3 4">DSM 24696</strain>
    </source>
</reference>
<organism evidence="3 4">
    <name type="scientific">Texcoconibacillus texcoconensis</name>
    <dbReference type="NCBI Taxonomy" id="1095777"/>
    <lineage>
        <taxon>Bacteria</taxon>
        <taxon>Bacillati</taxon>
        <taxon>Bacillota</taxon>
        <taxon>Bacilli</taxon>
        <taxon>Bacillales</taxon>
        <taxon>Bacillaceae</taxon>
        <taxon>Texcoconibacillus</taxon>
    </lineage>
</organism>